<dbReference type="EMBL" id="SEOQ01001752">
    <property type="protein sequence ID" value="TFY50643.1"/>
    <property type="molecule type" value="Genomic_DNA"/>
</dbReference>
<comment type="caution">
    <text evidence="2">The sequence shown here is derived from an EMBL/GenBank/DDBJ whole genome shotgun (WGS) entry which is preliminary data.</text>
</comment>
<feature type="domain" description="F-box" evidence="1">
    <location>
        <begin position="99"/>
        <end position="159"/>
    </location>
</feature>
<evidence type="ECO:0000313" key="3">
    <source>
        <dbReference type="Proteomes" id="UP000298327"/>
    </source>
</evidence>
<organism evidence="2 3">
    <name type="scientific">Dentipellis fragilis</name>
    <dbReference type="NCBI Taxonomy" id="205917"/>
    <lineage>
        <taxon>Eukaryota</taxon>
        <taxon>Fungi</taxon>
        <taxon>Dikarya</taxon>
        <taxon>Basidiomycota</taxon>
        <taxon>Agaricomycotina</taxon>
        <taxon>Agaricomycetes</taxon>
        <taxon>Russulales</taxon>
        <taxon>Hericiaceae</taxon>
        <taxon>Dentipellis</taxon>
    </lineage>
</organism>
<dbReference type="Proteomes" id="UP000298327">
    <property type="component" value="Unassembled WGS sequence"/>
</dbReference>
<keyword evidence="3" id="KW-1185">Reference proteome</keyword>
<dbReference type="Gene3D" id="1.20.1280.50">
    <property type="match status" value="1"/>
</dbReference>
<dbReference type="Pfam" id="PF12937">
    <property type="entry name" value="F-box-like"/>
    <property type="match status" value="1"/>
</dbReference>
<dbReference type="OrthoDB" id="3063971at2759"/>
<accession>A0A4Y9XMR1</accession>
<dbReference type="InterPro" id="IPR001810">
    <property type="entry name" value="F-box_dom"/>
</dbReference>
<evidence type="ECO:0000313" key="2">
    <source>
        <dbReference type="EMBL" id="TFY50643.1"/>
    </source>
</evidence>
<reference evidence="2 3" key="1">
    <citation type="submission" date="2019-02" db="EMBL/GenBank/DDBJ databases">
        <title>Genome sequencing of the rare red list fungi Dentipellis fragilis.</title>
        <authorList>
            <person name="Buettner E."/>
            <person name="Kellner H."/>
        </authorList>
    </citation>
    <scope>NUCLEOTIDE SEQUENCE [LARGE SCALE GENOMIC DNA]</scope>
    <source>
        <strain evidence="2 3">DSM 105465</strain>
    </source>
</reference>
<dbReference type="AlphaFoldDB" id="A0A4Y9XMR1"/>
<name>A0A4Y9XMR1_9AGAM</name>
<protein>
    <recommendedName>
        <fullName evidence="1">F-box domain-containing protein</fullName>
    </recommendedName>
</protein>
<evidence type="ECO:0000259" key="1">
    <source>
        <dbReference type="Pfam" id="PF12937"/>
    </source>
</evidence>
<sequence length="634" mass="71269">MSKPSFSLDAQLVAADSPVSLQQKHGSEGCQSSEHVQDTKNSAFWQSYVHDTLRTTAGTTARSPREAIAKAQAHLDAEEKAMKGAIRALRAHRNSISIISRLPMDVLLCIFAFVVNDDPPAMSALDRLREGPQRLGWIRVTQVCRSWRETALADSSLWSWIKGDLTLEWARAMLSRSKASPLKVDVASTSMRLDVMNEVLGPNNMNRISQLRLQDSTDDHRFFKKLAHPAPLLDSLFLQFPAGRDFAITPPYILSSLLHPRLQRLELFNHYRLSRDVQVLRNLVHLEIGDSVRYVTSPTVEQLVPIVQECSRLNRLTLKRFRPQDDTFEEAGIGKFLAHRRFSLPHLERLELLGHQCAVPLFLSQLDFPASTGVWIHLEHDNNRHSPSWQLIPLLLSWSNIAPGCIHFDSLALETGPDTWITLRMPATAIKECGTRPSLRITIRKTAIPLLGSPGFLQALHTHGYFKRIARLAVLARDKADVLSPYLEDLLTSPSMSELKRLYVTEPTDASIELFNALALPAGGWRRHGPLLMPSLEYLTLEGPKTSLENPPEFALSDSLKEALVAFLSARQSYGAPLIEFKMVNCGDTGEFMEQVKKFLVPHDVSSKNDKGKHVRKLSKLGTTFVSRHIQKLR</sequence>
<proteinExistence type="predicted"/>
<gene>
    <name evidence="2" type="ORF">EVG20_g11405</name>
</gene>